<dbReference type="PANTHER" id="PTHR46337:SF1">
    <property type="entry name" value="RCC1-LIKE G EXCHANGING FACTOR-LIKE PROTEIN"/>
    <property type="match status" value="1"/>
</dbReference>
<dbReference type="STRING" id="60517.A0A0R3VSG4"/>
<evidence type="ECO:0000313" key="3">
    <source>
        <dbReference type="Proteomes" id="UP000282613"/>
    </source>
</evidence>
<dbReference type="GO" id="GO:0005743">
    <property type="term" value="C:mitochondrial inner membrane"/>
    <property type="evidence" value="ECO:0007669"/>
    <property type="project" value="TreeGrafter"/>
</dbReference>
<sequence>MGLGDAPIRFRETYCSSTLRTNVCRFASAQKQYADPSGHLFCYSPVQSVRVYGFGVAATGALGIRRYVEPKQMSAHPPRFTVSMPTHLSCMSANSIAVKSISCGYGFTTFIGSHHKKKRAVYGCGINSDGQLGVQTSQVHGGISEAINIDVVPEPRVIQIPHDEDLLPLMSSCGRAHSIIVFQSTNTKCMVLFSVGNNAYGQCAREIIAGEIFTSANPQITRVLLPPDLKTIKQVECGQDHSLVLSNEGQVFSAGLSTDGQTGLGSTDSVGRLTKIDGDLDGLHVKQVSSRGDTVLALTECGRVFGWGNNEYSQIWPVVDEVQVLKPTEIPIHKCLTNLKLGKITQVAAAGSMCGLLDEYGHVLVWGFGCLGLGPRTFHCLKPTLIPPALFSPALPFSENRITDLVPGLHHFIARSSCGLLWSWGAPRGGLACLGLGRNSTKSTEDAMKNVQTYPMPLSLPAEALRVACAPPDVIRAACYTKLKTTYPGVLSAGLKGFLEVSEAYTIPIGPELQRPYDNNRQTVRTQHNRSISLFCSPYGCKTAFNRASKILHARKSRRQLGLVVSLR</sequence>
<dbReference type="GO" id="GO:0005085">
    <property type="term" value="F:guanyl-nucleotide exchange factor activity"/>
    <property type="evidence" value="ECO:0007669"/>
    <property type="project" value="TreeGrafter"/>
</dbReference>
<dbReference type="WBParaSite" id="TASK_0000009701-mRNA-1">
    <property type="protein sequence ID" value="TASK_0000009701-mRNA-1"/>
    <property type="gene ID" value="TASK_0000009701"/>
</dbReference>
<gene>
    <name evidence="2" type="ORF">TASK_LOCUS98</name>
</gene>
<dbReference type="Pfam" id="PF13540">
    <property type="entry name" value="RCC1_2"/>
    <property type="match status" value="1"/>
</dbReference>
<name>A0A0R3VSG4_TAEAS</name>
<evidence type="ECO:0000313" key="2">
    <source>
        <dbReference type="EMBL" id="VDK20230.1"/>
    </source>
</evidence>
<evidence type="ECO:0000313" key="4">
    <source>
        <dbReference type="WBParaSite" id="TASK_0000009701-mRNA-1"/>
    </source>
</evidence>
<protein>
    <submittedName>
        <fullName evidence="4">C2H2-type domain-containing protein</fullName>
    </submittedName>
</protein>
<dbReference type="PANTHER" id="PTHR46337">
    <property type="entry name" value="RCC1-LIKE G EXCHANGING FACTOR-LIKE PROTEIN"/>
    <property type="match status" value="1"/>
</dbReference>
<reference evidence="2 3" key="2">
    <citation type="submission" date="2018-11" db="EMBL/GenBank/DDBJ databases">
        <authorList>
            <consortium name="Pathogen Informatics"/>
        </authorList>
    </citation>
    <scope>NUCLEOTIDE SEQUENCE [LARGE SCALE GENOMIC DNA]</scope>
</reference>
<keyword evidence="3" id="KW-1185">Reference proteome</keyword>
<dbReference type="InterPro" id="IPR053035">
    <property type="entry name" value="Mitochondrial_GEF_domain"/>
</dbReference>
<dbReference type="OrthoDB" id="70707at2759"/>
<dbReference type="Gene3D" id="2.130.10.30">
    <property type="entry name" value="Regulator of chromosome condensation 1/beta-lactamase-inhibitor protein II"/>
    <property type="match status" value="2"/>
</dbReference>
<dbReference type="PROSITE" id="PS50012">
    <property type="entry name" value="RCC1_3"/>
    <property type="match status" value="2"/>
</dbReference>
<dbReference type="AlphaFoldDB" id="A0A0R3VSG4"/>
<proteinExistence type="predicted"/>
<accession>A0A0R3VSG4</accession>
<dbReference type="EMBL" id="UYRS01000008">
    <property type="protein sequence ID" value="VDK20230.1"/>
    <property type="molecule type" value="Genomic_DNA"/>
</dbReference>
<reference evidence="4" key="1">
    <citation type="submission" date="2017-02" db="UniProtKB">
        <authorList>
            <consortium name="WormBaseParasite"/>
        </authorList>
    </citation>
    <scope>IDENTIFICATION</scope>
</reference>
<dbReference type="GO" id="GO:0019843">
    <property type="term" value="F:rRNA binding"/>
    <property type="evidence" value="ECO:0007669"/>
    <property type="project" value="TreeGrafter"/>
</dbReference>
<feature type="repeat" description="RCC1" evidence="1">
    <location>
        <begin position="190"/>
        <end position="248"/>
    </location>
</feature>
<organism evidence="4">
    <name type="scientific">Taenia asiatica</name>
    <name type="common">Asian tapeworm</name>
    <dbReference type="NCBI Taxonomy" id="60517"/>
    <lineage>
        <taxon>Eukaryota</taxon>
        <taxon>Metazoa</taxon>
        <taxon>Spiralia</taxon>
        <taxon>Lophotrochozoa</taxon>
        <taxon>Platyhelminthes</taxon>
        <taxon>Cestoda</taxon>
        <taxon>Eucestoda</taxon>
        <taxon>Cyclophyllidea</taxon>
        <taxon>Taeniidae</taxon>
        <taxon>Taenia</taxon>
    </lineage>
</organism>
<dbReference type="InterPro" id="IPR000408">
    <property type="entry name" value="Reg_chr_condens"/>
</dbReference>
<feature type="repeat" description="RCC1" evidence="1">
    <location>
        <begin position="302"/>
        <end position="360"/>
    </location>
</feature>
<evidence type="ECO:0000256" key="1">
    <source>
        <dbReference type="PROSITE-ProRule" id="PRU00235"/>
    </source>
</evidence>
<dbReference type="SUPFAM" id="SSF50985">
    <property type="entry name" value="RCC1/BLIP-II"/>
    <property type="match status" value="1"/>
</dbReference>
<dbReference type="Proteomes" id="UP000282613">
    <property type="component" value="Unassembled WGS sequence"/>
</dbReference>
<dbReference type="GO" id="GO:0070131">
    <property type="term" value="P:positive regulation of mitochondrial translation"/>
    <property type="evidence" value="ECO:0007669"/>
    <property type="project" value="TreeGrafter"/>
</dbReference>
<dbReference type="PRINTS" id="PR00633">
    <property type="entry name" value="RCCNDNSATION"/>
</dbReference>
<dbReference type="InterPro" id="IPR009091">
    <property type="entry name" value="RCC1/BLIP-II"/>
</dbReference>